<evidence type="ECO:0000256" key="2">
    <source>
        <dbReference type="SAM" id="Phobius"/>
    </source>
</evidence>
<dbReference type="OrthoDB" id="5405781at2759"/>
<feature type="domain" description="Acyltransferase 3" evidence="3">
    <location>
        <begin position="7"/>
        <end position="131"/>
    </location>
</feature>
<keyword evidence="2" id="KW-0472">Membrane</keyword>
<evidence type="ECO:0000313" key="5">
    <source>
        <dbReference type="Proteomes" id="UP000265618"/>
    </source>
</evidence>
<gene>
    <name evidence="4" type="ORF">KIPB_007838</name>
</gene>
<protein>
    <recommendedName>
        <fullName evidence="3">Acyltransferase 3 domain-containing protein</fullName>
    </recommendedName>
</protein>
<dbReference type="PANTHER" id="PTHR23028:SF53">
    <property type="entry name" value="ACYL_TRANSF_3 DOMAIN-CONTAINING PROTEIN"/>
    <property type="match status" value="1"/>
</dbReference>
<dbReference type="InterPro" id="IPR050879">
    <property type="entry name" value="Acyltransferase_3"/>
</dbReference>
<accession>A0A9K3D2E4</accession>
<feature type="domain" description="Acyltransferase 3" evidence="3">
    <location>
        <begin position="185"/>
        <end position="335"/>
    </location>
</feature>
<feature type="transmembrane region" description="Helical" evidence="2">
    <location>
        <begin position="6"/>
        <end position="27"/>
    </location>
</feature>
<keyword evidence="5" id="KW-1185">Reference proteome</keyword>
<evidence type="ECO:0000313" key="4">
    <source>
        <dbReference type="EMBL" id="GIQ86059.1"/>
    </source>
</evidence>
<dbReference type="AlphaFoldDB" id="A0A9K3D2E4"/>
<feature type="region of interest" description="Disordered" evidence="1">
    <location>
        <begin position="139"/>
        <end position="169"/>
    </location>
</feature>
<evidence type="ECO:0000256" key="1">
    <source>
        <dbReference type="SAM" id="MobiDB-lite"/>
    </source>
</evidence>
<dbReference type="Proteomes" id="UP000265618">
    <property type="component" value="Unassembled WGS sequence"/>
</dbReference>
<dbReference type="GO" id="GO:0000271">
    <property type="term" value="P:polysaccharide biosynthetic process"/>
    <property type="evidence" value="ECO:0007669"/>
    <property type="project" value="TreeGrafter"/>
</dbReference>
<proteinExistence type="predicted"/>
<feature type="transmembrane region" description="Helical" evidence="2">
    <location>
        <begin position="292"/>
        <end position="313"/>
    </location>
</feature>
<dbReference type="PANTHER" id="PTHR23028">
    <property type="entry name" value="ACETYLTRANSFERASE"/>
    <property type="match status" value="1"/>
</dbReference>
<organism evidence="4 5">
    <name type="scientific">Kipferlia bialata</name>
    <dbReference type="NCBI Taxonomy" id="797122"/>
    <lineage>
        <taxon>Eukaryota</taxon>
        <taxon>Metamonada</taxon>
        <taxon>Carpediemonas-like organisms</taxon>
        <taxon>Kipferlia</taxon>
    </lineage>
</organism>
<dbReference type="EMBL" id="BDIP01002289">
    <property type="protein sequence ID" value="GIQ86059.1"/>
    <property type="molecule type" value="Genomic_DNA"/>
</dbReference>
<comment type="caution">
    <text evidence="4">The sequence shown here is derived from an EMBL/GenBank/DDBJ whole genome shotgun (WGS) entry which is preliminary data.</text>
</comment>
<keyword evidence="2" id="KW-0812">Transmembrane</keyword>
<evidence type="ECO:0000259" key="3">
    <source>
        <dbReference type="Pfam" id="PF01757"/>
    </source>
</evidence>
<dbReference type="GO" id="GO:0016747">
    <property type="term" value="F:acyltransferase activity, transferring groups other than amino-acyl groups"/>
    <property type="evidence" value="ECO:0007669"/>
    <property type="project" value="InterPro"/>
</dbReference>
<reference evidence="4 5" key="1">
    <citation type="journal article" date="2018" name="PLoS ONE">
        <title>The draft genome of Kipferlia bialata reveals reductive genome evolution in fornicate parasites.</title>
        <authorList>
            <person name="Tanifuji G."/>
            <person name="Takabayashi S."/>
            <person name="Kume K."/>
            <person name="Takagi M."/>
            <person name="Nakayama T."/>
            <person name="Kamikawa R."/>
            <person name="Inagaki Y."/>
            <person name="Hashimoto T."/>
        </authorList>
    </citation>
    <scope>NUCLEOTIDE SEQUENCE [LARGE SCALE GENOMIC DNA]</scope>
    <source>
        <strain evidence="4">NY0173</strain>
    </source>
</reference>
<dbReference type="GO" id="GO:0016020">
    <property type="term" value="C:membrane"/>
    <property type="evidence" value="ECO:0007669"/>
    <property type="project" value="TreeGrafter"/>
</dbReference>
<keyword evidence="2" id="KW-1133">Transmembrane helix</keyword>
<dbReference type="InterPro" id="IPR002656">
    <property type="entry name" value="Acyl_transf_3_dom"/>
</dbReference>
<dbReference type="Pfam" id="PF01757">
    <property type="entry name" value="Acyl_transf_3"/>
    <property type="match status" value="2"/>
</dbReference>
<sequence length="372" mass="42810">MLPPFWSGRWGVCIFFLLSGFVLTHSVRRPVPGRSRLSQYLMFVLRRQIRLMSVFIPLTLYAVWMNALPMPQTGPFLPDGYWTDVCKAIASPYVALAGVSWDPQNGVAWTLGVELRVALIFPLIRFLAASVPRFREKSTTDTVERGEGISSAHPTESGLSVEQERETERERDTNPLWTLQVVSRILWGIVVLYEWLRDHIESIPDIFGSQLNRDVRYSFFFVAGAYIYIHRERITVWVNTWLSTKRVRKSILLAGLLFYTGNATFFDVYPTVICFVLALSLSSWRRVLTHPVLLLLGRLSFCVYMIHSPYFALVKRLTLAEDMPFNNTLSRTLCGPILTSLLYAIPCYHMFERPGTRLLGWMKGRYVSPQPR</sequence>
<feature type="transmembrane region" description="Helical" evidence="2">
    <location>
        <begin position="251"/>
        <end position="280"/>
    </location>
</feature>
<feature type="transmembrane region" description="Helical" evidence="2">
    <location>
        <begin position="106"/>
        <end position="128"/>
    </location>
</feature>
<name>A0A9K3D2E4_9EUKA</name>
<feature type="transmembrane region" description="Helical" evidence="2">
    <location>
        <begin position="48"/>
        <end position="67"/>
    </location>
</feature>